<protein>
    <submittedName>
        <fullName evidence="1">Uncharacterized protein</fullName>
    </submittedName>
</protein>
<dbReference type="EMBL" id="BAAAYX010000003">
    <property type="protein sequence ID" value="GAA3698340.1"/>
    <property type="molecule type" value="Genomic_DNA"/>
</dbReference>
<reference evidence="2" key="1">
    <citation type="journal article" date="2019" name="Int. J. Syst. Evol. Microbiol.">
        <title>The Global Catalogue of Microorganisms (GCM) 10K type strain sequencing project: providing services to taxonomists for standard genome sequencing and annotation.</title>
        <authorList>
            <consortium name="The Broad Institute Genomics Platform"/>
            <consortium name="The Broad Institute Genome Sequencing Center for Infectious Disease"/>
            <person name="Wu L."/>
            <person name="Ma J."/>
        </authorList>
    </citation>
    <scope>NUCLEOTIDE SEQUENCE [LARGE SCALE GENOMIC DNA]</scope>
    <source>
        <strain evidence="2">JCM 16548</strain>
    </source>
</reference>
<dbReference type="RefSeq" id="WP_344811523.1">
    <property type="nucleotide sequence ID" value="NZ_BAAAYX010000003.1"/>
</dbReference>
<organism evidence="1 2">
    <name type="scientific">Microlunatus aurantiacus</name>
    <dbReference type="NCBI Taxonomy" id="446786"/>
    <lineage>
        <taxon>Bacteria</taxon>
        <taxon>Bacillati</taxon>
        <taxon>Actinomycetota</taxon>
        <taxon>Actinomycetes</taxon>
        <taxon>Propionibacteriales</taxon>
        <taxon>Propionibacteriaceae</taxon>
        <taxon>Microlunatus</taxon>
    </lineage>
</organism>
<sequence length="144" mass="15954">MTSDPDALFRGHIYRVTGEQVVANTETASGAQRELHLSTCRRIKKYADTDALTPLTDDEVEAAWIQAIEDDTTTDALATDWPLGPTTAWCPTCIVKVVPRDDKGNYKHPRARSTRWRPGVPLSCRFPNVHDERGLCGCKVDATA</sequence>
<evidence type="ECO:0000313" key="1">
    <source>
        <dbReference type="EMBL" id="GAA3698340.1"/>
    </source>
</evidence>
<name>A0ABP7CYV4_9ACTN</name>
<dbReference type="Proteomes" id="UP001500051">
    <property type="component" value="Unassembled WGS sequence"/>
</dbReference>
<comment type="caution">
    <text evidence="1">The sequence shown here is derived from an EMBL/GenBank/DDBJ whole genome shotgun (WGS) entry which is preliminary data.</text>
</comment>
<proteinExistence type="predicted"/>
<accession>A0ABP7CYV4</accession>
<evidence type="ECO:0000313" key="2">
    <source>
        <dbReference type="Proteomes" id="UP001500051"/>
    </source>
</evidence>
<keyword evidence="2" id="KW-1185">Reference proteome</keyword>
<gene>
    <name evidence="1" type="ORF">GCM10022204_13320</name>
</gene>